<dbReference type="Proteomes" id="UP000008287">
    <property type="component" value="Segment"/>
</dbReference>
<dbReference type="PIR" id="T42952">
    <property type="entry name" value="T42952"/>
</dbReference>
<dbReference type="Gene3D" id="1.20.120.860">
    <property type="entry name" value="Herpesvirus alkaline exonuclease, N-terminal domain"/>
    <property type="match status" value="1"/>
</dbReference>
<dbReference type="InterPro" id="IPR001616">
    <property type="entry name" value="Herpes_alk_exo"/>
</dbReference>
<dbReference type="GO" id="GO:0003677">
    <property type="term" value="F:DNA binding"/>
    <property type="evidence" value="ECO:0007669"/>
    <property type="project" value="InterPro"/>
</dbReference>
<keyword evidence="6" id="KW-0269">Exonuclease</keyword>
<keyword evidence="1" id="KW-1048">Host nucleus</keyword>
<keyword evidence="5" id="KW-0378">Hydrolase</keyword>
<evidence type="ECO:0000256" key="5">
    <source>
        <dbReference type="ARBA" id="ARBA00022801"/>
    </source>
</evidence>
<evidence type="ECO:0000256" key="7">
    <source>
        <dbReference type="ARBA" id="ARBA00023200"/>
    </source>
</evidence>
<evidence type="ECO:0000256" key="2">
    <source>
        <dbReference type="ARBA" id="ARBA00022581"/>
    </source>
</evidence>
<evidence type="ECO:0000256" key="1">
    <source>
        <dbReference type="ARBA" id="ARBA00022562"/>
    </source>
</evidence>
<dbReference type="GO" id="GO:0004519">
    <property type="term" value="F:endonuclease activity"/>
    <property type="evidence" value="ECO:0007669"/>
    <property type="project" value="UniProtKB-KW"/>
</dbReference>
<keyword evidence="2" id="KW-0945">Host-virus interaction</keyword>
<sequence length="483" mass="55923">MDLFSEESLINEIGNLDMCDQQTRLCASSFSNFLKHNKVQHFISTYSELVKMPTIRYVYFYYLFRKIGGFIGNDKISNYFSENVYCDFESNSIPKLADVYKACEKMNLTQQSKICLLIEEVTRGQYLNSIWDALRDGTISSSKFYWATKKQNSTKKIFEPWPIKNDYYVAGPLAFGLRCEEVVKTVLNELVCTSKQVGCFDCGFMQSPLDGIFGVSLDYCTNVETNKDNLLVFHPDTEVYEIKSRFKYLFAKTDCDMLYKKYKDLYTNPCLKTLIKFIFSVSRPAIEFVPPGKLPSETDYLLAYDEEWNLRPTKKRKLTADHDMIKKCMEYNSYSCSWVYILSDPAENNGIISIKSKFKAGIFMNPRHTYFYQVALQHRVVQSYIGLSESPRSLGTQKNFIVSSFFRKRHFSDPQLCYIGKTQLEKTVEIPVFIIVTPVYIPRSALLESISKAVNFWEESAKETFTEYPWAPCSLFANGDLTP</sequence>
<dbReference type="RefSeq" id="NP_048010.1">
    <property type="nucleotide sequence ID" value="NC_001987.1"/>
</dbReference>
<organism evidence="9">
    <name type="scientific">Ateline herpesvirus 3</name>
    <name type="common">AtHV-3</name>
    <name type="synonym">Herpesvirus ateles</name>
    <dbReference type="NCBI Taxonomy" id="85618"/>
    <lineage>
        <taxon>Viruses</taxon>
        <taxon>Duplodnaviria</taxon>
        <taxon>Heunggongvirae</taxon>
        <taxon>Peploviricota</taxon>
        <taxon>Herviviricetes</taxon>
        <taxon>Herpesvirales</taxon>
        <taxon>Orthoherpesviridae</taxon>
        <taxon>Gammaherpesvirinae</taxon>
        <taxon>Rhadinovirus</taxon>
        <taxon>Rhadinovirus atelinegamma3</taxon>
    </lineage>
</organism>
<keyword evidence="3" id="KW-0540">Nuclease</keyword>
<dbReference type="GO" id="GO:0004527">
    <property type="term" value="F:exonuclease activity"/>
    <property type="evidence" value="ECO:0007669"/>
    <property type="project" value="UniProtKB-KW"/>
</dbReference>
<reference evidence="8 9" key="1">
    <citation type="journal article" date="2000" name="J. Virol.">
        <title>Primary structure of the Herpesvirus ateles genome.</title>
        <authorList>
            <person name="Albrecht J.C."/>
        </authorList>
    </citation>
    <scope>NUCLEOTIDE SEQUENCE [LARGE SCALE GENOMIC DNA]</scope>
    <source>
        <strain evidence="8">73</strain>
    </source>
</reference>
<dbReference type="PRINTS" id="PR00924">
    <property type="entry name" value="ALKEXNUCLASE"/>
</dbReference>
<dbReference type="EMBL" id="AF083424">
    <property type="protein sequence ID" value="AAC95563.1"/>
    <property type="molecule type" value="Genomic_DNA"/>
</dbReference>
<protein>
    <submittedName>
        <fullName evidence="8">Orf 37</fullName>
    </submittedName>
</protein>
<name>Q9YTM8_ATHV3</name>
<dbReference type="KEGG" id="vg:1450450"/>
<dbReference type="GeneID" id="1450450"/>
<accession>Q9YTM8</accession>
<evidence type="ECO:0000313" key="9">
    <source>
        <dbReference type="Proteomes" id="UP000008287"/>
    </source>
</evidence>
<proteinExistence type="inferred from homology"/>
<organismHost>
    <name type="scientific">Ateles</name>
    <dbReference type="NCBI Taxonomy" id="9506"/>
</organismHost>
<evidence type="ECO:0000256" key="3">
    <source>
        <dbReference type="ARBA" id="ARBA00022722"/>
    </source>
</evidence>
<keyword evidence="7" id="KW-1035">Host cytoplasm</keyword>
<dbReference type="Pfam" id="PF01771">
    <property type="entry name" value="Viral_alk_exo"/>
    <property type="match status" value="1"/>
</dbReference>
<evidence type="ECO:0000256" key="6">
    <source>
        <dbReference type="ARBA" id="ARBA00022839"/>
    </source>
</evidence>
<dbReference type="SUPFAM" id="SSF52980">
    <property type="entry name" value="Restriction endonuclease-like"/>
    <property type="match status" value="1"/>
</dbReference>
<keyword evidence="4" id="KW-0255">Endonuclease</keyword>
<dbReference type="OrthoDB" id="4574at10239"/>
<dbReference type="InterPro" id="IPR034720">
    <property type="entry name" value="Viral_alk_exo"/>
</dbReference>
<evidence type="ECO:0000256" key="4">
    <source>
        <dbReference type="ARBA" id="ARBA00022759"/>
    </source>
</evidence>
<keyword evidence="9" id="KW-1185">Reference proteome</keyword>
<dbReference type="HAMAP" id="MF_04009">
    <property type="entry name" value="HSV_AN"/>
    <property type="match status" value="1"/>
</dbReference>
<dbReference type="InterPro" id="IPR011335">
    <property type="entry name" value="Restrct_endonuc-II-like"/>
</dbReference>
<evidence type="ECO:0000313" key="8">
    <source>
        <dbReference type="EMBL" id="AAC95563.1"/>
    </source>
</evidence>